<feature type="transmembrane region" description="Helical" evidence="11">
    <location>
        <begin position="429"/>
        <end position="447"/>
    </location>
</feature>
<dbReference type="Pfam" id="PF01663">
    <property type="entry name" value="Phosphodiest"/>
    <property type="match status" value="1"/>
</dbReference>
<evidence type="ECO:0000256" key="6">
    <source>
        <dbReference type="ARBA" id="ARBA00022692"/>
    </source>
</evidence>
<name>A0ABP0FED0_CLALP</name>
<comment type="subcellular location">
    <subcellularLocation>
        <location evidence="1">Endoplasmic reticulum membrane</location>
        <topology evidence="1">Multi-pass membrane protein</topology>
    </subcellularLocation>
</comment>
<evidence type="ECO:0008006" key="14">
    <source>
        <dbReference type="Google" id="ProtNLM"/>
    </source>
</evidence>
<evidence type="ECO:0000256" key="4">
    <source>
        <dbReference type="ARBA" id="ARBA00022502"/>
    </source>
</evidence>
<evidence type="ECO:0000256" key="10">
    <source>
        <dbReference type="ARBA" id="ARBA00023180"/>
    </source>
</evidence>
<dbReference type="Gene3D" id="3.40.720.10">
    <property type="entry name" value="Alkaline Phosphatase, subunit A"/>
    <property type="match status" value="1"/>
</dbReference>
<feature type="transmembrane region" description="Helical" evidence="11">
    <location>
        <begin position="12"/>
        <end position="36"/>
    </location>
</feature>
<dbReference type="InterPro" id="IPR037675">
    <property type="entry name" value="PIG-O_N"/>
</dbReference>
<keyword evidence="13" id="KW-1185">Reference proteome</keyword>
<evidence type="ECO:0000256" key="9">
    <source>
        <dbReference type="ARBA" id="ARBA00023136"/>
    </source>
</evidence>
<proteinExistence type="inferred from homology"/>
<dbReference type="PANTHER" id="PTHR23071:SF1">
    <property type="entry name" value="GPI ETHANOLAMINE PHOSPHATE TRANSFERASE 3"/>
    <property type="match status" value="1"/>
</dbReference>
<dbReference type="EMBL" id="CAWYQH010000035">
    <property type="protein sequence ID" value="CAK8676627.1"/>
    <property type="molecule type" value="Genomic_DNA"/>
</dbReference>
<evidence type="ECO:0000256" key="11">
    <source>
        <dbReference type="SAM" id="Phobius"/>
    </source>
</evidence>
<comment type="pathway">
    <text evidence="2">Glycolipid biosynthesis; glycosylphosphatidylinositol-anchor biosynthesis.</text>
</comment>
<evidence type="ECO:0000313" key="13">
    <source>
        <dbReference type="Proteomes" id="UP001642483"/>
    </source>
</evidence>
<gene>
    <name evidence="12" type="ORF">CVLEPA_LOCUS6078</name>
</gene>
<accession>A0ABP0FED0</accession>
<organism evidence="12 13">
    <name type="scientific">Clavelina lepadiformis</name>
    <name type="common">Light-bulb sea squirt</name>
    <name type="synonym">Ascidia lepadiformis</name>
    <dbReference type="NCBI Taxonomy" id="159417"/>
    <lineage>
        <taxon>Eukaryota</taxon>
        <taxon>Metazoa</taxon>
        <taxon>Chordata</taxon>
        <taxon>Tunicata</taxon>
        <taxon>Ascidiacea</taxon>
        <taxon>Aplousobranchia</taxon>
        <taxon>Clavelinidae</taxon>
        <taxon>Clavelina</taxon>
    </lineage>
</organism>
<keyword evidence="9 11" id="KW-0472">Membrane</keyword>
<keyword evidence="5" id="KW-0808">Transferase</keyword>
<keyword evidence="4" id="KW-0337">GPI-anchor biosynthesis</keyword>
<dbReference type="SUPFAM" id="SSF53649">
    <property type="entry name" value="Alkaline phosphatase-like"/>
    <property type="match status" value="1"/>
</dbReference>
<reference evidence="12 13" key="1">
    <citation type="submission" date="2024-02" db="EMBL/GenBank/DDBJ databases">
        <authorList>
            <person name="Daric V."/>
            <person name="Darras S."/>
        </authorList>
    </citation>
    <scope>NUCLEOTIDE SEQUENCE [LARGE SCALE GENOMIC DNA]</scope>
</reference>
<dbReference type="CDD" id="cd16023">
    <property type="entry name" value="GPI_EPT_3"/>
    <property type="match status" value="1"/>
</dbReference>
<evidence type="ECO:0000256" key="8">
    <source>
        <dbReference type="ARBA" id="ARBA00022989"/>
    </source>
</evidence>
<feature type="transmembrane region" description="Helical" evidence="11">
    <location>
        <begin position="459"/>
        <end position="479"/>
    </location>
</feature>
<sequence>MLSGAVYGIGKYVILLLAVVAIFTTGTYLFTSGFLLSRHEIDVRSSCSKSKNSILWNNTDKNTCWTVPRISKVYTKFVVILIDALRFDFANYDDNTSKILPYTNRLSIFHELAKKHGCSSTRLFRFRADAPTTTMQRIKGLTTGSFPTFIDVSNNFDSAEITEDNFIDQFVESSNRNITFLGDDTWLKLFPGRFATSFPFPSFDVKNLHLVDDGIQEHLVSELQKDNWNMLIAHFIGVDHCGHRYGPLHSEMSAKLEEMDKMIRTVVNNMGDDTLLIVMGDHGMTQTGDHGGETLEEVDSALFAFHPGGKFSRRQLKNQNSCYADLIQQIDLVPTMSVLLGVPIPFSNLGTIIPDLIPSTEQFATDKSSTSDSLSEALYVNAKQAVMQTSVGTIRLKLNVLNKSTEELQEHPIYYIDEVMDFSDSTICLFLSGGSLIVLVFLFWHFLKREANLWNPYSAAVLCSTRLIPLATVCIIGHWQLQTLAAKELDALPTFYVTFLPRCAYCLLLLSFLLWWLSPLSVHLTYKDRYGRYRDEHSVLPADDAAARHYQQLLKKVEEEDEQNNKTSSRAKPEERKGLWKQMYDALKHF</sequence>
<comment type="similarity">
    <text evidence="3">Belongs to the PIGG/PIGN/PIGO family. PIGO subfamily.</text>
</comment>
<keyword evidence="6 11" id="KW-0812">Transmembrane</keyword>
<dbReference type="InterPro" id="IPR002591">
    <property type="entry name" value="Phosphodiest/P_Trfase"/>
</dbReference>
<dbReference type="PANTHER" id="PTHR23071">
    <property type="entry name" value="PHOSPHATIDYLINOSITOL GLYCAN"/>
    <property type="match status" value="1"/>
</dbReference>
<comment type="caution">
    <text evidence="12">The sequence shown here is derived from an EMBL/GenBank/DDBJ whole genome shotgun (WGS) entry which is preliminary data.</text>
</comment>
<keyword evidence="7" id="KW-0256">Endoplasmic reticulum</keyword>
<keyword evidence="8 11" id="KW-1133">Transmembrane helix</keyword>
<keyword evidence="10" id="KW-0325">Glycoprotein</keyword>
<evidence type="ECO:0000256" key="5">
    <source>
        <dbReference type="ARBA" id="ARBA00022679"/>
    </source>
</evidence>
<evidence type="ECO:0000256" key="2">
    <source>
        <dbReference type="ARBA" id="ARBA00004687"/>
    </source>
</evidence>
<evidence type="ECO:0000256" key="3">
    <source>
        <dbReference type="ARBA" id="ARBA00008695"/>
    </source>
</evidence>
<evidence type="ECO:0000256" key="7">
    <source>
        <dbReference type="ARBA" id="ARBA00022824"/>
    </source>
</evidence>
<feature type="transmembrane region" description="Helical" evidence="11">
    <location>
        <begin position="499"/>
        <end position="517"/>
    </location>
</feature>
<evidence type="ECO:0000313" key="12">
    <source>
        <dbReference type="EMBL" id="CAK8676627.1"/>
    </source>
</evidence>
<dbReference type="Proteomes" id="UP001642483">
    <property type="component" value="Unassembled WGS sequence"/>
</dbReference>
<dbReference type="InterPro" id="IPR017850">
    <property type="entry name" value="Alkaline_phosphatase_core_sf"/>
</dbReference>
<dbReference type="InterPro" id="IPR039524">
    <property type="entry name" value="PIGO/GPI13"/>
</dbReference>
<protein>
    <recommendedName>
        <fullName evidence="14">GPI ethanolamine phosphate transferase 3</fullName>
    </recommendedName>
</protein>
<evidence type="ECO:0000256" key="1">
    <source>
        <dbReference type="ARBA" id="ARBA00004477"/>
    </source>
</evidence>